<dbReference type="InterPro" id="IPR036427">
    <property type="entry name" value="Bromodomain-like_sf"/>
</dbReference>
<keyword evidence="7" id="KW-0539">Nucleus</keyword>
<keyword evidence="4" id="KW-0805">Transcription regulation</keyword>
<feature type="compositionally biased region" description="Acidic residues" evidence="9">
    <location>
        <begin position="156"/>
        <end position="172"/>
    </location>
</feature>
<keyword evidence="5 8" id="KW-0103">Bromodomain</keyword>
<protein>
    <recommendedName>
        <fullName evidence="10">Bromo domain-containing protein</fullName>
    </recommendedName>
</protein>
<dbReference type="InterPro" id="IPR001487">
    <property type="entry name" value="Bromodomain"/>
</dbReference>
<dbReference type="InterPro" id="IPR037382">
    <property type="entry name" value="Rsc/polybromo"/>
</dbReference>
<dbReference type="PANTHER" id="PTHR16062:SF19">
    <property type="entry name" value="PROTEIN POLYBROMO-1"/>
    <property type="match status" value="1"/>
</dbReference>
<dbReference type="SMART" id="SM00297">
    <property type="entry name" value="BROMO"/>
    <property type="match status" value="2"/>
</dbReference>
<keyword evidence="6" id="KW-0804">Transcription</keyword>
<evidence type="ECO:0000256" key="2">
    <source>
        <dbReference type="ARBA" id="ARBA00022737"/>
    </source>
</evidence>
<reference evidence="11 12" key="1">
    <citation type="journal article" date="2019" name="Front. Genet.">
        <title>Whole-Genome Sequencing of the Opportunistic Yeast Pathogen Candida inconspicua Uncovers Its Hybrid Origin.</title>
        <authorList>
            <person name="Mixao V."/>
            <person name="Hansen A.P."/>
            <person name="Saus E."/>
            <person name="Boekhout T."/>
            <person name="Lass-Florl C."/>
            <person name="Gabaldon T."/>
        </authorList>
    </citation>
    <scope>NUCLEOTIDE SEQUENCE [LARGE SCALE GENOMIC DNA]</scope>
    <source>
        <strain evidence="11 12">CBS 180</strain>
    </source>
</reference>
<dbReference type="SUPFAM" id="SSF47370">
    <property type="entry name" value="Bromodomain"/>
    <property type="match status" value="2"/>
</dbReference>
<evidence type="ECO:0000256" key="6">
    <source>
        <dbReference type="ARBA" id="ARBA00023163"/>
    </source>
</evidence>
<comment type="caution">
    <text evidence="11">The sequence shown here is derived from an EMBL/GenBank/DDBJ whole genome shotgun (WGS) entry which is preliminary data.</text>
</comment>
<dbReference type="GO" id="GO:0006368">
    <property type="term" value="P:transcription elongation by RNA polymerase II"/>
    <property type="evidence" value="ECO:0007669"/>
    <property type="project" value="TreeGrafter"/>
</dbReference>
<dbReference type="GO" id="GO:0003682">
    <property type="term" value="F:chromatin binding"/>
    <property type="evidence" value="ECO:0007669"/>
    <property type="project" value="TreeGrafter"/>
</dbReference>
<dbReference type="Pfam" id="PF00439">
    <property type="entry name" value="Bromodomain"/>
    <property type="match status" value="2"/>
</dbReference>
<feature type="domain" description="Bromo" evidence="10">
    <location>
        <begin position="272"/>
        <end position="337"/>
    </location>
</feature>
<feature type="compositionally biased region" description="Acidic residues" evidence="9">
    <location>
        <begin position="193"/>
        <end position="224"/>
    </location>
</feature>
<evidence type="ECO:0000313" key="12">
    <source>
        <dbReference type="Proteomes" id="UP000307173"/>
    </source>
</evidence>
<keyword evidence="2" id="KW-0677">Repeat</keyword>
<dbReference type="AlphaFoldDB" id="A0A4T0WUS7"/>
<evidence type="ECO:0000259" key="10">
    <source>
        <dbReference type="PROSITE" id="PS50014"/>
    </source>
</evidence>
<dbReference type="PANTHER" id="PTHR16062">
    <property type="entry name" value="SWI/SNF-RELATED"/>
    <property type="match status" value="1"/>
</dbReference>
<dbReference type="GO" id="GO:0006338">
    <property type="term" value="P:chromatin remodeling"/>
    <property type="evidence" value="ECO:0007669"/>
    <property type="project" value="InterPro"/>
</dbReference>
<feature type="domain" description="Bromo" evidence="10">
    <location>
        <begin position="37"/>
        <end position="119"/>
    </location>
</feature>
<evidence type="ECO:0000256" key="1">
    <source>
        <dbReference type="ARBA" id="ARBA00004123"/>
    </source>
</evidence>
<comment type="subcellular location">
    <subcellularLocation>
        <location evidence="1">Nucleus</location>
    </subcellularLocation>
</comment>
<feature type="region of interest" description="Disordered" evidence="9">
    <location>
        <begin position="147"/>
        <end position="233"/>
    </location>
</feature>
<evidence type="ECO:0000256" key="9">
    <source>
        <dbReference type="SAM" id="MobiDB-lite"/>
    </source>
</evidence>
<name>A0A4T0WUS7_9ASCO</name>
<proteinExistence type="predicted"/>
<feature type="compositionally biased region" description="Basic residues" evidence="9">
    <location>
        <begin position="375"/>
        <end position="386"/>
    </location>
</feature>
<sequence length="613" mass="69925">MAGRKKTAVKKEHEAGPLTTFYTEVIKNVIELKDATSGEVISGPFMKLPSKKIYPDYYQLIKDPISITEIRYATIVKKRTTGVRDARDGNGVTLDEFVNMWEKMYLNASTYNDPQSLIVNDAKTILDYVKDRVEKFKLTYNESTSTRSALKATEEVIAEDNDDYEEENDDSYETEKRPAPKKRKLTSRKIQSEEDDEDEEVQDEENEESFNEEGEEDEREEDDSDSKRLIKADRTDRQISDDLFENPAADHTSDLMKIYRHMLSFKISHHKNSIPLSRSFMDLPEKEAAETENYYSIVTRPMSFNMIGQNLEQNVYADGVEGYRRFVKDINQIFDNAFDVWTDGLYLKAAKGLSKAFEKRIEKFESQLLEKKKSKLRGKSKMRSKSKAPADDEDDELYDDTDVGTGQPTFANFEPESKLDLQLPPHEPPTFIRKHDVEKAEKVEEIDDITAFIKKFVICTTSNLSGYMNILQNSDKSPSMLQKTTPTLYESIILEPAGNSTVGGSTYSLQLPGSVVAGNEIGCSVFLDQQVCEQKYKSELRVNGEIITGTDLKKTGIADDCFCSNSYAIRVGYGLNFFEFTLKVPFPLNGEPVSEENPKEFIENVKVWLNVTR</sequence>
<dbReference type="STRING" id="52247.A0A4T0WUS7"/>
<evidence type="ECO:0000256" key="7">
    <source>
        <dbReference type="ARBA" id="ARBA00023242"/>
    </source>
</evidence>
<gene>
    <name evidence="11" type="ORF">CANINC_004895</name>
</gene>
<dbReference type="Proteomes" id="UP000307173">
    <property type="component" value="Unassembled WGS sequence"/>
</dbReference>
<evidence type="ECO:0000313" key="11">
    <source>
        <dbReference type="EMBL" id="TID13537.1"/>
    </source>
</evidence>
<dbReference type="OrthoDB" id="1742084at2759"/>
<dbReference type="PROSITE" id="PS50014">
    <property type="entry name" value="BROMODOMAIN_2"/>
    <property type="match status" value="2"/>
</dbReference>
<evidence type="ECO:0000256" key="3">
    <source>
        <dbReference type="ARBA" id="ARBA00022853"/>
    </source>
</evidence>
<organism evidence="11 12">
    <name type="scientific">Pichia inconspicua</name>
    <dbReference type="NCBI Taxonomy" id="52247"/>
    <lineage>
        <taxon>Eukaryota</taxon>
        <taxon>Fungi</taxon>
        <taxon>Dikarya</taxon>
        <taxon>Ascomycota</taxon>
        <taxon>Saccharomycotina</taxon>
        <taxon>Pichiomycetes</taxon>
        <taxon>Pichiales</taxon>
        <taxon>Pichiaceae</taxon>
        <taxon>Pichia</taxon>
    </lineage>
</organism>
<dbReference type="Gene3D" id="1.20.920.10">
    <property type="entry name" value="Bromodomain-like"/>
    <property type="match status" value="2"/>
</dbReference>
<feature type="compositionally biased region" description="Acidic residues" evidence="9">
    <location>
        <begin position="391"/>
        <end position="402"/>
    </location>
</feature>
<feature type="region of interest" description="Disordered" evidence="9">
    <location>
        <begin position="375"/>
        <end position="411"/>
    </location>
</feature>
<keyword evidence="3" id="KW-0156">Chromatin regulator</keyword>
<dbReference type="EMBL" id="SELW01000677">
    <property type="protein sequence ID" value="TID13537.1"/>
    <property type="molecule type" value="Genomic_DNA"/>
</dbReference>
<evidence type="ECO:0000256" key="8">
    <source>
        <dbReference type="PROSITE-ProRule" id="PRU00035"/>
    </source>
</evidence>
<accession>A0A4T0WUS7</accession>
<dbReference type="GO" id="GO:0016586">
    <property type="term" value="C:RSC-type complex"/>
    <property type="evidence" value="ECO:0007669"/>
    <property type="project" value="InterPro"/>
</dbReference>
<keyword evidence="12" id="KW-1185">Reference proteome</keyword>
<evidence type="ECO:0000256" key="5">
    <source>
        <dbReference type="ARBA" id="ARBA00023117"/>
    </source>
</evidence>
<evidence type="ECO:0000256" key="4">
    <source>
        <dbReference type="ARBA" id="ARBA00023015"/>
    </source>
</evidence>
<dbReference type="CDD" id="cd04369">
    <property type="entry name" value="Bromodomain"/>
    <property type="match status" value="1"/>
</dbReference>